<dbReference type="InterPro" id="IPR016163">
    <property type="entry name" value="Ald_DH_C"/>
</dbReference>
<dbReference type="PANTHER" id="PTHR43353:SF5">
    <property type="entry name" value="SUCCINATE-SEMIALDEHYDE DEHYDROGENASE, MITOCHONDRIAL"/>
    <property type="match status" value="1"/>
</dbReference>
<dbReference type="InterPro" id="IPR015590">
    <property type="entry name" value="Aldehyde_DH_dom"/>
</dbReference>
<dbReference type="FunFam" id="3.40.309.10:FF:000004">
    <property type="entry name" value="Succinate-semialdehyde dehydrogenase I"/>
    <property type="match status" value="1"/>
</dbReference>
<evidence type="ECO:0000259" key="4">
    <source>
        <dbReference type="Pfam" id="PF00171"/>
    </source>
</evidence>
<comment type="pathway">
    <text evidence="1">Amino-acid degradation; 4-aminobutanoate degradation.</text>
</comment>
<dbReference type="Gene3D" id="3.40.605.10">
    <property type="entry name" value="Aldehyde Dehydrogenase, Chain A, domain 1"/>
    <property type="match status" value="1"/>
</dbReference>
<dbReference type="GO" id="GO:0005737">
    <property type="term" value="C:cytoplasm"/>
    <property type="evidence" value="ECO:0007669"/>
    <property type="project" value="TreeGrafter"/>
</dbReference>
<dbReference type="OrthoDB" id="310895at2759"/>
<comment type="caution">
    <text evidence="5">The sequence shown here is derived from an EMBL/GenBank/DDBJ whole genome shotgun (WGS) entry which is preliminary data.</text>
</comment>
<dbReference type="InterPro" id="IPR016161">
    <property type="entry name" value="Ald_DH/histidinol_DH"/>
</dbReference>
<comment type="similarity">
    <text evidence="2">Belongs to the aldehyde dehydrogenase family.</text>
</comment>
<dbReference type="STRING" id="1173061.A0A0J9XGX0"/>
<evidence type="ECO:0000313" key="6">
    <source>
        <dbReference type="Proteomes" id="UP000242525"/>
    </source>
</evidence>
<dbReference type="Proteomes" id="UP000242525">
    <property type="component" value="Unassembled WGS sequence"/>
</dbReference>
<dbReference type="PANTHER" id="PTHR43353">
    <property type="entry name" value="SUCCINATE-SEMIALDEHYDE DEHYDROGENASE, MITOCHONDRIAL"/>
    <property type="match status" value="1"/>
</dbReference>
<dbReference type="GO" id="GO:0004777">
    <property type="term" value="F:succinate-semialdehyde dehydrogenase (NAD+) activity"/>
    <property type="evidence" value="ECO:0007669"/>
    <property type="project" value="TreeGrafter"/>
</dbReference>
<dbReference type="SUPFAM" id="SSF53720">
    <property type="entry name" value="ALDH-like"/>
    <property type="match status" value="1"/>
</dbReference>
<dbReference type="InterPro" id="IPR016162">
    <property type="entry name" value="Ald_DH_N"/>
</dbReference>
<dbReference type="InterPro" id="IPR050740">
    <property type="entry name" value="Aldehyde_DH_Superfamily"/>
</dbReference>
<dbReference type="AlphaFoldDB" id="A0A0J9XGX0"/>
<feature type="domain" description="Aldehyde dehydrogenase" evidence="4">
    <location>
        <begin position="23"/>
        <end position="495"/>
    </location>
</feature>
<gene>
    <name evidence="5" type="ORF">BN980_GECA15s02936g</name>
</gene>
<name>A0A0J9XGX0_GEOCN</name>
<sequence>MTPTLNLSNKNLYQPSLFINNEFVPASGEDFDVLDPATGQTWATLASATAADAERAVDAAHDAFHGSAWRSLTARERARLLLEWDRLIRANKADLAQLLVFETGKPLREAEGEVDYALTFCWWMAGEAERQHGSIANGNGPGPSANNRFLVTKYPIGVVATLTPWNFPIALFLRKAATALAAGCTVVNKPSPETPLSANALAYLAREAGFPPGTINILPCNEANTPLIGSALCTHAKVQKVSFTGSTPVGKKLAAQCASSLKKLTLELGGNGPFIIFNDADLDHAVAQLMLCKFRHAGQTCVCAQRVFVQSDIYDKVVDLLTVRMQADLTPGHGLDPATTLGPLTTPRSLDKAHAHVSDAVSRGAKAITPVAAPNSSVSSAGYFFPPTLLLNASDTMAVASEESFAPIVSLFRFDTESEVLARANDTAMGLTSYVFTSNADRIWRVMETIETGNVGINVGLTTSAEAPFGGWHDSGYGKEAGMGYGISEYLKVKTATWSVNWKAE</sequence>
<keyword evidence="6" id="KW-1185">Reference proteome</keyword>
<reference evidence="5" key="1">
    <citation type="submission" date="2014-03" db="EMBL/GenBank/DDBJ databases">
        <authorList>
            <person name="Casaregola S."/>
        </authorList>
    </citation>
    <scope>NUCLEOTIDE SEQUENCE [LARGE SCALE GENOMIC DNA]</scope>
    <source>
        <strain evidence="5">CLIB 918</strain>
    </source>
</reference>
<organism evidence="5 6">
    <name type="scientific">Geotrichum candidum</name>
    <name type="common">Oospora lactis</name>
    <name type="synonym">Dipodascus geotrichum</name>
    <dbReference type="NCBI Taxonomy" id="1173061"/>
    <lineage>
        <taxon>Eukaryota</taxon>
        <taxon>Fungi</taxon>
        <taxon>Dikarya</taxon>
        <taxon>Ascomycota</taxon>
        <taxon>Saccharomycotina</taxon>
        <taxon>Dipodascomycetes</taxon>
        <taxon>Dipodascales</taxon>
        <taxon>Dipodascaceae</taxon>
        <taxon>Geotrichum</taxon>
    </lineage>
</organism>
<keyword evidence="3" id="KW-0560">Oxidoreductase</keyword>
<accession>A0A0J9XGX0</accession>
<evidence type="ECO:0000256" key="1">
    <source>
        <dbReference type="ARBA" id="ARBA00005176"/>
    </source>
</evidence>
<dbReference type="EMBL" id="CCBN010000015">
    <property type="protein sequence ID" value="CDO56555.1"/>
    <property type="molecule type" value="Genomic_DNA"/>
</dbReference>
<evidence type="ECO:0000256" key="2">
    <source>
        <dbReference type="ARBA" id="ARBA00009986"/>
    </source>
</evidence>
<evidence type="ECO:0000313" key="5">
    <source>
        <dbReference type="EMBL" id="CDO56555.1"/>
    </source>
</evidence>
<dbReference type="Pfam" id="PF00171">
    <property type="entry name" value="Aldedh"/>
    <property type="match status" value="1"/>
</dbReference>
<protein>
    <submittedName>
        <fullName evidence="5">Similar to Saccharomyces cerevisiae YBR006W UGA2 Succinate semialdehyde dehydrogenase involved in the utilization of gamma-aminobutyrate (GABA) as a nitrogen source</fullName>
    </submittedName>
</protein>
<dbReference type="FunFam" id="3.40.605.10:FF:000007">
    <property type="entry name" value="NAD/NADP-dependent betaine aldehyde dehydrogenase"/>
    <property type="match status" value="1"/>
</dbReference>
<proteinExistence type="inferred from homology"/>
<evidence type="ECO:0000256" key="3">
    <source>
        <dbReference type="ARBA" id="ARBA00023002"/>
    </source>
</evidence>
<dbReference type="CDD" id="cd07103">
    <property type="entry name" value="ALDH_F5_SSADH_GabD"/>
    <property type="match status" value="1"/>
</dbReference>
<dbReference type="Gene3D" id="3.40.309.10">
    <property type="entry name" value="Aldehyde Dehydrogenase, Chain A, domain 2"/>
    <property type="match status" value="1"/>
</dbReference>
<dbReference type="GO" id="GO:0009450">
    <property type="term" value="P:gamma-aminobutyric acid catabolic process"/>
    <property type="evidence" value="ECO:0007669"/>
    <property type="project" value="TreeGrafter"/>
</dbReference>